<keyword evidence="2" id="KW-0808">Transferase</keyword>
<dbReference type="Pfam" id="PF00294">
    <property type="entry name" value="PfkB"/>
    <property type="match status" value="1"/>
</dbReference>
<dbReference type="InterPro" id="IPR029056">
    <property type="entry name" value="Ribokinase-like"/>
</dbReference>
<evidence type="ECO:0000313" key="5">
    <source>
        <dbReference type="EMBL" id="MBJ7602680.1"/>
    </source>
</evidence>
<keyword evidence="3" id="KW-0418">Kinase</keyword>
<dbReference type="Gene3D" id="3.40.1190.20">
    <property type="match status" value="1"/>
</dbReference>
<name>A0A934KDA4_9BACT</name>
<comment type="caution">
    <text evidence="5">The sequence shown here is derived from an EMBL/GenBank/DDBJ whole genome shotgun (WGS) entry which is preliminary data.</text>
</comment>
<proteinExistence type="inferred from homology"/>
<organism evidence="5 6">
    <name type="scientific">Candidatus Dormiibacter inghamiae</name>
    <dbReference type="NCBI Taxonomy" id="3127013"/>
    <lineage>
        <taxon>Bacteria</taxon>
        <taxon>Bacillati</taxon>
        <taxon>Candidatus Dormiibacterota</taxon>
        <taxon>Candidatus Dormibacteria</taxon>
        <taxon>Candidatus Dormibacterales</taxon>
        <taxon>Candidatus Dormibacteraceae</taxon>
        <taxon>Candidatus Dormiibacter</taxon>
    </lineage>
</organism>
<evidence type="ECO:0000259" key="4">
    <source>
        <dbReference type="Pfam" id="PF00294"/>
    </source>
</evidence>
<dbReference type="PROSITE" id="PS00584">
    <property type="entry name" value="PFKB_KINASES_2"/>
    <property type="match status" value="1"/>
</dbReference>
<dbReference type="EMBL" id="JAEKNQ010000021">
    <property type="protein sequence ID" value="MBJ7602680.1"/>
    <property type="molecule type" value="Genomic_DNA"/>
</dbReference>
<dbReference type="SUPFAM" id="SSF53613">
    <property type="entry name" value="Ribokinase-like"/>
    <property type="match status" value="1"/>
</dbReference>
<evidence type="ECO:0000256" key="2">
    <source>
        <dbReference type="ARBA" id="ARBA00022679"/>
    </source>
</evidence>
<protein>
    <recommendedName>
        <fullName evidence="4">Carbohydrate kinase PfkB domain-containing protein</fullName>
    </recommendedName>
</protein>
<dbReference type="GO" id="GO:0016301">
    <property type="term" value="F:kinase activity"/>
    <property type="evidence" value="ECO:0007669"/>
    <property type="project" value="UniProtKB-KW"/>
</dbReference>
<accession>A0A934KDA4</accession>
<comment type="similarity">
    <text evidence="1">Belongs to the carbohydrate kinase PfkB family.</text>
</comment>
<dbReference type="PANTHER" id="PTHR43085">
    <property type="entry name" value="HEXOKINASE FAMILY MEMBER"/>
    <property type="match status" value="1"/>
</dbReference>
<dbReference type="RefSeq" id="WP_338177426.1">
    <property type="nucleotide sequence ID" value="NZ_JAEKNQ010000021.1"/>
</dbReference>
<evidence type="ECO:0000256" key="3">
    <source>
        <dbReference type="ARBA" id="ARBA00022777"/>
    </source>
</evidence>
<evidence type="ECO:0000313" key="6">
    <source>
        <dbReference type="Proteomes" id="UP000620075"/>
    </source>
</evidence>
<dbReference type="AlphaFoldDB" id="A0A934KDA4"/>
<sequence>MVTGSIALDSLQGGLVRDELGGSALYFALAASLLLRVRLVAPVGRDAEEKVLQRLRLRPGIDASGLDVLDAPTYRWSAREEGGRNIDLGSADAIYDSWSPRLPRRYRGWAFIGSMRPDRQNEAARGLAAASLLAADAMRSYVAADPPAVRALLHRCHWYFANEEELDALGCRGPEQFRREHELRGLVVKRGALGATVYTELGQHHEPARFQTPAVDTTGAGDALAGGLLARWLQLRGDPQGLPEALRYGVAAATLASSGLGQRGLLSARRSDLKSLAAA</sequence>
<dbReference type="Proteomes" id="UP000620075">
    <property type="component" value="Unassembled WGS sequence"/>
</dbReference>
<dbReference type="InterPro" id="IPR050306">
    <property type="entry name" value="PfkB_Carbo_kinase"/>
</dbReference>
<dbReference type="InterPro" id="IPR002173">
    <property type="entry name" value="Carboh/pur_kinase_PfkB_CS"/>
</dbReference>
<dbReference type="PANTHER" id="PTHR43085:SF57">
    <property type="entry name" value="CARBOHYDRATE KINASE PFKB DOMAIN-CONTAINING PROTEIN"/>
    <property type="match status" value="1"/>
</dbReference>
<feature type="domain" description="Carbohydrate kinase PfkB" evidence="4">
    <location>
        <begin position="20"/>
        <end position="257"/>
    </location>
</feature>
<evidence type="ECO:0000256" key="1">
    <source>
        <dbReference type="ARBA" id="ARBA00010688"/>
    </source>
</evidence>
<dbReference type="InterPro" id="IPR011611">
    <property type="entry name" value="PfkB_dom"/>
</dbReference>
<gene>
    <name evidence="5" type="ORF">JF888_05735</name>
</gene>
<reference evidence="5 6" key="1">
    <citation type="submission" date="2020-10" db="EMBL/GenBank/DDBJ databases">
        <title>Ca. Dormibacterota MAGs.</title>
        <authorList>
            <person name="Montgomery K."/>
        </authorList>
    </citation>
    <scope>NUCLEOTIDE SEQUENCE [LARGE SCALE GENOMIC DNA]</scope>
    <source>
        <strain evidence="5">SC8811_S16_3</strain>
    </source>
</reference>